<protein>
    <submittedName>
        <fullName evidence="1">Uncharacterized protein</fullName>
    </submittedName>
</protein>
<evidence type="ECO:0000313" key="1">
    <source>
        <dbReference type="EMBL" id="KAB8180047.1"/>
    </source>
</evidence>
<sequence length="136" mass="14963">MSVLPVRVYGVGLEPNHLFADPVAQFPTSVLQRLQLVLDEHFSCRLDRAARMSSRVASLIPRNSSFATTSLIGITCTPSFFPLGLYRNRLRKLPRPFESRTTFRMASMPSSLRDVQTQPPAADAVGALEAAVSGMK</sequence>
<name>A0A508AGC3_9GAMM</name>
<accession>A0A508AGC3</accession>
<gene>
    <name evidence="1" type="ORF">FKV24_012705</name>
</gene>
<dbReference type="Proteomes" id="UP000320431">
    <property type="component" value="Unassembled WGS sequence"/>
</dbReference>
<dbReference type="AlphaFoldDB" id="A0A508AGC3"/>
<dbReference type="EMBL" id="VICD02000216">
    <property type="protein sequence ID" value="KAB8180047.1"/>
    <property type="molecule type" value="Genomic_DNA"/>
</dbReference>
<comment type="caution">
    <text evidence="1">The sequence shown here is derived from an EMBL/GenBank/DDBJ whole genome shotgun (WGS) entry which is preliminary data.</text>
</comment>
<proteinExistence type="predicted"/>
<evidence type="ECO:0000313" key="2">
    <source>
        <dbReference type="Proteomes" id="UP000320431"/>
    </source>
</evidence>
<reference evidence="1 2" key="1">
    <citation type="submission" date="2019-10" db="EMBL/GenBank/DDBJ databases">
        <title>Lysobacter alkalisoli sp. nov., isolated from saline-alkaline soil.</title>
        <authorList>
            <person name="Sun J.-Q."/>
        </authorList>
    </citation>
    <scope>NUCLEOTIDE SEQUENCE [LARGE SCALE GENOMIC DNA]</scope>
    <source>
        <strain evidence="1 2">KCTC 42381</strain>
    </source>
</reference>
<organism evidence="1 2">
    <name type="scientific">Marilutibacter maris</name>
    <dbReference type="NCBI Taxonomy" id="1605891"/>
    <lineage>
        <taxon>Bacteria</taxon>
        <taxon>Pseudomonadati</taxon>
        <taxon>Pseudomonadota</taxon>
        <taxon>Gammaproteobacteria</taxon>
        <taxon>Lysobacterales</taxon>
        <taxon>Lysobacteraceae</taxon>
        <taxon>Marilutibacter</taxon>
    </lineage>
</organism>